<dbReference type="InterPro" id="IPR036291">
    <property type="entry name" value="NAD(P)-bd_dom_sf"/>
</dbReference>
<dbReference type="Gene3D" id="3.40.50.720">
    <property type="entry name" value="NAD(P)-binding Rossmann-like Domain"/>
    <property type="match status" value="1"/>
</dbReference>
<dbReference type="CDD" id="cd05251">
    <property type="entry name" value="NmrA_like_SDR_a"/>
    <property type="match status" value="1"/>
</dbReference>
<sequence length="290" mass="31292">MSDNKTVLVTGATGVQGGAVARRLLDRGWAVRALVRDPGERRATELQALGAQLVTGDLDDPRSLRAAAQGAYGVFGVVPADLTRPDPGAEVRRGRNIADAAKAAGVAHLVYSSVAAVGRDSGVAHFATKAEIEAHIDATGVPATMLRPVFFMENWRYMVPQPENGERVGALALDAETPLQMIAVSDIGRIAAEAFGNPAEFIGAKTEIAGDELTVRQIAETFTRADGIPTRFERQADGQLRSASEELANMFDWLNREGFRADLAALRERHPRLLTLEAWLRLPDQDRSMV</sequence>
<dbReference type="PANTHER" id="PTHR42748">
    <property type="entry name" value="NITROGEN METABOLITE REPRESSION PROTEIN NMRA FAMILY MEMBER"/>
    <property type="match status" value="1"/>
</dbReference>
<dbReference type="InterPro" id="IPR008030">
    <property type="entry name" value="NmrA-like"/>
</dbReference>
<dbReference type="RefSeq" id="WP_109280615.1">
    <property type="nucleotide sequence ID" value="NZ_JBFAUK010000012.1"/>
</dbReference>
<dbReference type="InterPro" id="IPR051164">
    <property type="entry name" value="NmrA-like_oxidored"/>
</dbReference>
<keyword evidence="5" id="KW-1185">Reference proteome</keyword>
<protein>
    <submittedName>
        <fullName evidence="4">NmrA/HSCARG family protein</fullName>
    </submittedName>
</protein>
<dbReference type="Proteomes" id="UP001552594">
    <property type="component" value="Unassembled WGS sequence"/>
</dbReference>
<gene>
    <name evidence="4" type="ORF">AB0L16_16870</name>
</gene>
<dbReference type="EMBL" id="JBFAUK010000012">
    <property type="protein sequence ID" value="MEV5508131.1"/>
    <property type="molecule type" value="Genomic_DNA"/>
</dbReference>
<evidence type="ECO:0000313" key="5">
    <source>
        <dbReference type="Proteomes" id="UP001552594"/>
    </source>
</evidence>
<dbReference type="Pfam" id="PF05368">
    <property type="entry name" value="NmrA"/>
    <property type="match status" value="1"/>
</dbReference>
<name>A0ABV3JZ15_STRON</name>
<feature type="domain" description="NmrA-like" evidence="3">
    <location>
        <begin position="4"/>
        <end position="258"/>
    </location>
</feature>
<dbReference type="SUPFAM" id="SSF51735">
    <property type="entry name" value="NAD(P)-binding Rossmann-fold domains"/>
    <property type="match status" value="1"/>
</dbReference>
<evidence type="ECO:0000259" key="3">
    <source>
        <dbReference type="Pfam" id="PF05368"/>
    </source>
</evidence>
<dbReference type="PANTHER" id="PTHR42748:SF7">
    <property type="entry name" value="NMRA LIKE REDOX SENSOR 1-RELATED"/>
    <property type="match status" value="1"/>
</dbReference>
<keyword evidence="2" id="KW-0521">NADP</keyword>
<reference evidence="4 5" key="1">
    <citation type="submission" date="2024-06" db="EMBL/GenBank/DDBJ databases">
        <title>The Natural Products Discovery Center: Release of the First 8490 Sequenced Strains for Exploring Actinobacteria Biosynthetic Diversity.</title>
        <authorList>
            <person name="Kalkreuter E."/>
            <person name="Kautsar S.A."/>
            <person name="Yang D."/>
            <person name="Bader C.D."/>
            <person name="Teijaro C.N."/>
            <person name="Fluegel L."/>
            <person name="Davis C.M."/>
            <person name="Simpson J.R."/>
            <person name="Lauterbach L."/>
            <person name="Steele A.D."/>
            <person name="Gui C."/>
            <person name="Meng S."/>
            <person name="Li G."/>
            <person name="Viehrig K."/>
            <person name="Ye F."/>
            <person name="Su P."/>
            <person name="Kiefer A.F."/>
            <person name="Nichols A."/>
            <person name="Cepeda A.J."/>
            <person name="Yan W."/>
            <person name="Fan B."/>
            <person name="Jiang Y."/>
            <person name="Adhikari A."/>
            <person name="Zheng C.-J."/>
            <person name="Schuster L."/>
            <person name="Cowan T.M."/>
            <person name="Smanski M.J."/>
            <person name="Chevrette M.G."/>
            <person name="De Carvalho L.P.S."/>
            <person name="Shen B."/>
        </authorList>
    </citation>
    <scope>NUCLEOTIDE SEQUENCE [LARGE SCALE GENOMIC DNA]</scope>
    <source>
        <strain evidence="4 5">NPDC052347</strain>
    </source>
</reference>
<evidence type="ECO:0000313" key="4">
    <source>
        <dbReference type="EMBL" id="MEV5508131.1"/>
    </source>
</evidence>
<comment type="caution">
    <text evidence="4">The sequence shown here is derived from an EMBL/GenBank/DDBJ whole genome shotgun (WGS) entry which is preliminary data.</text>
</comment>
<evidence type="ECO:0000256" key="2">
    <source>
        <dbReference type="ARBA" id="ARBA00022857"/>
    </source>
</evidence>
<organism evidence="4 5">
    <name type="scientific">Streptomyces orinoci</name>
    <name type="common">Streptoverticillium orinoci</name>
    <dbReference type="NCBI Taxonomy" id="67339"/>
    <lineage>
        <taxon>Bacteria</taxon>
        <taxon>Bacillati</taxon>
        <taxon>Actinomycetota</taxon>
        <taxon>Actinomycetes</taxon>
        <taxon>Kitasatosporales</taxon>
        <taxon>Streptomycetaceae</taxon>
        <taxon>Streptomyces</taxon>
    </lineage>
</organism>
<accession>A0ABV3JZ15</accession>
<comment type="similarity">
    <text evidence="1">Belongs to the NmrA-type oxidoreductase family.</text>
</comment>
<proteinExistence type="inferred from homology"/>
<evidence type="ECO:0000256" key="1">
    <source>
        <dbReference type="ARBA" id="ARBA00006328"/>
    </source>
</evidence>
<dbReference type="Gene3D" id="3.90.25.10">
    <property type="entry name" value="UDP-galactose 4-epimerase, domain 1"/>
    <property type="match status" value="1"/>
</dbReference>